<dbReference type="RefSeq" id="WP_135026026.1">
    <property type="nucleotide sequence ID" value="NZ_JBFUWK010000004.1"/>
</dbReference>
<keyword evidence="1" id="KW-0813">Transport</keyword>
<dbReference type="InterPro" id="IPR017871">
    <property type="entry name" value="ABC_transporter-like_CS"/>
</dbReference>
<protein>
    <submittedName>
        <fullName evidence="5">ABC transporter ATP-binding protein</fullName>
    </submittedName>
</protein>
<dbReference type="Proteomes" id="UP000297938">
    <property type="component" value="Unassembled WGS sequence"/>
</dbReference>
<dbReference type="InterPro" id="IPR003593">
    <property type="entry name" value="AAA+_ATPase"/>
</dbReference>
<organism evidence="5 6">
    <name type="scientific">Carnobacterium divergens</name>
    <name type="common">Lactobacillus divergens</name>
    <dbReference type="NCBI Taxonomy" id="2748"/>
    <lineage>
        <taxon>Bacteria</taxon>
        <taxon>Bacillati</taxon>
        <taxon>Bacillota</taxon>
        <taxon>Bacilli</taxon>
        <taxon>Lactobacillales</taxon>
        <taxon>Carnobacteriaceae</taxon>
        <taxon>Carnobacterium</taxon>
    </lineage>
</organism>
<dbReference type="EMBL" id="NRPP01000011">
    <property type="protein sequence ID" value="TFJ26455.1"/>
    <property type="molecule type" value="Genomic_DNA"/>
</dbReference>
<dbReference type="SMART" id="SM00382">
    <property type="entry name" value="AAA"/>
    <property type="match status" value="1"/>
</dbReference>
<keyword evidence="2" id="KW-0547">Nucleotide-binding</keyword>
<accession>A0A7Z8G4V3</accession>
<sequence>MKEGTIITNLSVDIKKENLIKGLSIELNKGTITCIVAPNGTGKTTLFKALANLLPIKTGNITINSESFTNKKQFNKNLFFLENPQQLVQNLTAHENMRFISKLWEHDCDINKIIDFVGIKTYKDKKIKYLSLGMKQKVLVAVAIASGANFIIFDEPLNGLDIENIENIATIFLSLKKEGKTLLLSSHNIFETSKICDTIYFLVNGSVKEASLDYKTLKEQYNSIFTIRRD</sequence>
<dbReference type="PANTHER" id="PTHR42939:SF1">
    <property type="entry name" value="ABC TRANSPORTER ATP-BINDING PROTEIN ALBC-RELATED"/>
    <property type="match status" value="1"/>
</dbReference>
<proteinExistence type="predicted"/>
<evidence type="ECO:0000256" key="3">
    <source>
        <dbReference type="ARBA" id="ARBA00022840"/>
    </source>
</evidence>
<dbReference type="GO" id="GO:0005524">
    <property type="term" value="F:ATP binding"/>
    <property type="evidence" value="ECO:0007669"/>
    <property type="project" value="UniProtKB-KW"/>
</dbReference>
<dbReference type="InterPro" id="IPR051782">
    <property type="entry name" value="ABC_Transporter_VariousFunc"/>
</dbReference>
<dbReference type="PROSITE" id="PS00211">
    <property type="entry name" value="ABC_TRANSPORTER_1"/>
    <property type="match status" value="1"/>
</dbReference>
<evidence type="ECO:0000313" key="6">
    <source>
        <dbReference type="Proteomes" id="UP000297938"/>
    </source>
</evidence>
<reference evidence="5 6" key="1">
    <citation type="journal article" date="2018" name="Int. J. Food Microbiol.">
        <title>Growth of Carnobacterium spp. isolated from chilled vacuum-packaged meat under relevant acidic conditions.</title>
        <authorList>
            <person name="Zhang P."/>
            <person name="Badoni M."/>
            <person name="Ganzle M."/>
            <person name="Yang X."/>
        </authorList>
    </citation>
    <scope>NUCLEOTIDE SEQUENCE [LARGE SCALE GENOMIC DNA]</scope>
    <source>
        <strain evidence="5 6">B2</strain>
    </source>
</reference>
<keyword evidence="3 5" id="KW-0067">ATP-binding</keyword>
<evidence type="ECO:0000256" key="2">
    <source>
        <dbReference type="ARBA" id="ARBA00022741"/>
    </source>
</evidence>
<comment type="caution">
    <text evidence="5">The sequence shown here is derived from an EMBL/GenBank/DDBJ whole genome shotgun (WGS) entry which is preliminary data.</text>
</comment>
<dbReference type="InterPro" id="IPR027417">
    <property type="entry name" value="P-loop_NTPase"/>
</dbReference>
<evidence type="ECO:0000256" key="1">
    <source>
        <dbReference type="ARBA" id="ARBA00022448"/>
    </source>
</evidence>
<gene>
    <name evidence="5" type="ORF">CKN69_06765</name>
</gene>
<dbReference type="Gene3D" id="3.40.50.300">
    <property type="entry name" value="P-loop containing nucleotide triphosphate hydrolases"/>
    <property type="match status" value="1"/>
</dbReference>
<evidence type="ECO:0000259" key="4">
    <source>
        <dbReference type="PROSITE" id="PS50893"/>
    </source>
</evidence>
<dbReference type="PROSITE" id="PS50893">
    <property type="entry name" value="ABC_TRANSPORTER_2"/>
    <property type="match status" value="1"/>
</dbReference>
<dbReference type="AlphaFoldDB" id="A0A7Z8G4V3"/>
<dbReference type="PANTHER" id="PTHR42939">
    <property type="entry name" value="ABC TRANSPORTER ATP-BINDING PROTEIN ALBC-RELATED"/>
    <property type="match status" value="1"/>
</dbReference>
<feature type="domain" description="ABC transporter" evidence="4">
    <location>
        <begin position="5"/>
        <end position="229"/>
    </location>
</feature>
<evidence type="ECO:0000313" key="5">
    <source>
        <dbReference type="EMBL" id="TFJ26455.1"/>
    </source>
</evidence>
<name>A0A7Z8G4V3_CARDV</name>
<dbReference type="InterPro" id="IPR003439">
    <property type="entry name" value="ABC_transporter-like_ATP-bd"/>
</dbReference>
<dbReference type="GO" id="GO:0016887">
    <property type="term" value="F:ATP hydrolysis activity"/>
    <property type="evidence" value="ECO:0007669"/>
    <property type="project" value="InterPro"/>
</dbReference>
<dbReference type="Pfam" id="PF00005">
    <property type="entry name" value="ABC_tran"/>
    <property type="match status" value="1"/>
</dbReference>
<dbReference type="SUPFAM" id="SSF52540">
    <property type="entry name" value="P-loop containing nucleoside triphosphate hydrolases"/>
    <property type="match status" value="1"/>
</dbReference>